<dbReference type="Gene3D" id="3.30.470.30">
    <property type="entry name" value="DNA ligase/mRNA capping enzyme"/>
    <property type="match status" value="1"/>
</dbReference>
<evidence type="ECO:0000313" key="13">
    <source>
        <dbReference type="EMBL" id="KAI1707413.1"/>
    </source>
</evidence>
<sequence length="372" mass="43590">MNKTNKCMPQFMDGAVPGVSFVADAEERKYLQLKTRAYCGYKGNQFPGSQPVSLERSEENDNLQLLKQMTYMVSWKADGMRYLVLIEGENEVYAFDRDNSVFRIPNVTFLNRKSGRHLKNTLVDAEMIIEKVKDEKTEKINEIPRLLIYDIIAFEGINVGTQPFTIRTQMITVELIEPRRKAMMERKIIRENEPMSIRRKDFCVLEATHKYFDQRFLCNLGHEIDGLIFQPVDVPYTAGRCDQLLKWKPPDQCTIDFKLQIQIIEKPGMLKERKGYLYVLHTDLPFGEIKVTRDLMQYDGKIIECHINPKTGFWEFMRERTDKSFPNAYATAKSVCNTIRYPITKERLLNYIAQHGRKMENQKQQPPMQQQS</sequence>
<dbReference type="GO" id="GO:0005634">
    <property type="term" value="C:nucleus"/>
    <property type="evidence" value="ECO:0007669"/>
    <property type="project" value="UniProtKB-SubCell"/>
</dbReference>
<accession>A0AAD4QXC3</accession>
<reference evidence="13" key="1">
    <citation type="submission" date="2022-01" db="EMBL/GenBank/DDBJ databases">
        <title>Genome Sequence Resource for Two Populations of Ditylenchus destructor, the Migratory Endoparasitic Phytonematode.</title>
        <authorList>
            <person name="Zhang H."/>
            <person name="Lin R."/>
            <person name="Xie B."/>
        </authorList>
    </citation>
    <scope>NUCLEOTIDE SEQUENCE</scope>
    <source>
        <strain evidence="13">BazhouSP</strain>
    </source>
</reference>
<dbReference type="EMBL" id="JAKKPZ010000041">
    <property type="protein sequence ID" value="KAI1707413.1"/>
    <property type="molecule type" value="Genomic_DNA"/>
</dbReference>
<dbReference type="SUPFAM" id="SSF56091">
    <property type="entry name" value="DNA ligase/mRNA capping enzyme, catalytic domain"/>
    <property type="match status" value="1"/>
</dbReference>
<proteinExistence type="predicted"/>
<keyword evidence="5" id="KW-0548">Nucleotidyltransferase</keyword>
<evidence type="ECO:0000256" key="7">
    <source>
        <dbReference type="ARBA" id="ARBA00023042"/>
    </source>
</evidence>
<evidence type="ECO:0000256" key="1">
    <source>
        <dbReference type="ARBA" id="ARBA00004123"/>
    </source>
</evidence>
<dbReference type="InterPro" id="IPR013846">
    <property type="entry name" value="mRNA_cap_enzyme_C"/>
</dbReference>
<dbReference type="GO" id="GO:0004484">
    <property type="term" value="F:mRNA guanylyltransferase activity"/>
    <property type="evidence" value="ECO:0007669"/>
    <property type="project" value="UniProtKB-EC"/>
</dbReference>
<dbReference type="InterPro" id="IPR051029">
    <property type="entry name" value="mRNA_Capping_Enz/RNA_Phosphat"/>
</dbReference>
<dbReference type="Pfam" id="PF03919">
    <property type="entry name" value="mRNA_cap_C"/>
    <property type="match status" value="1"/>
</dbReference>
<organism evidence="13 14">
    <name type="scientific">Ditylenchus destructor</name>
    <dbReference type="NCBI Taxonomy" id="166010"/>
    <lineage>
        <taxon>Eukaryota</taxon>
        <taxon>Metazoa</taxon>
        <taxon>Ecdysozoa</taxon>
        <taxon>Nematoda</taxon>
        <taxon>Chromadorea</taxon>
        <taxon>Rhabditida</taxon>
        <taxon>Tylenchina</taxon>
        <taxon>Tylenchomorpha</taxon>
        <taxon>Sphaerularioidea</taxon>
        <taxon>Anguinidae</taxon>
        <taxon>Anguininae</taxon>
        <taxon>Ditylenchus</taxon>
    </lineage>
</organism>
<feature type="domain" description="mRNA capping enzyme C-terminal" evidence="12">
    <location>
        <begin position="260"/>
        <end position="349"/>
    </location>
</feature>
<dbReference type="GO" id="GO:0005524">
    <property type="term" value="F:ATP binding"/>
    <property type="evidence" value="ECO:0007669"/>
    <property type="project" value="InterPro"/>
</dbReference>
<evidence type="ECO:0000259" key="12">
    <source>
        <dbReference type="Pfam" id="PF03919"/>
    </source>
</evidence>
<dbReference type="Proteomes" id="UP001201812">
    <property type="component" value="Unassembled WGS sequence"/>
</dbReference>
<dbReference type="CDD" id="cd07895">
    <property type="entry name" value="Adenylation_mRNA_capping"/>
    <property type="match status" value="1"/>
</dbReference>
<evidence type="ECO:0000256" key="5">
    <source>
        <dbReference type="ARBA" id="ARBA00022695"/>
    </source>
</evidence>
<keyword evidence="9" id="KW-0539">Nucleus</keyword>
<keyword evidence="7" id="KW-0506">mRNA capping</keyword>
<evidence type="ECO:0000256" key="10">
    <source>
        <dbReference type="ARBA" id="ARBA00044624"/>
    </source>
</evidence>
<dbReference type="PANTHER" id="PTHR10367:SF17">
    <property type="entry name" value="MRNA-CAPPING ENZYME"/>
    <property type="match status" value="1"/>
</dbReference>
<feature type="domain" description="mRNA capping enzyme adenylation" evidence="11">
    <location>
        <begin position="50"/>
        <end position="248"/>
    </location>
</feature>
<dbReference type="AlphaFoldDB" id="A0AAD4QXC3"/>
<name>A0AAD4QXC3_9BILA</name>
<evidence type="ECO:0000256" key="6">
    <source>
        <dbReference type="ARBA" id="ARBA00022741"/>
    </source>
</evidence>
<dbReference type="InterPro" id="IPR012340">
    <property type="entry name" value="NA-bd_OB-fold"/>
</dbReference>
<evidence type="ECO:0000259" key="11">
    <source>
        <dbReference type="Pfam" id="PF01331"/>
    </source>
</evidence>
<comment type="caution">
    <text evidence="13">The sequence shown here is derived from an EMBL/GenBank/DDBJ whole genome shotgun (WGS) entry which is preliminary data.</text>
</comment>
<protein>
    <recommendedName>
        <fullName evidence="2">mRNA guanylyltransferase</fullName>
        <ecNumber evidence="2">2.7.7.50</ecNumber>
    </recommendedName>
</protein>
<comment type="catalytic activity">
    <reaction evidence="10">
        <text>a 5'-end diphospho-ribonucleoside in mRNA + GTP + H(+) = a 5'-end (5'-triphosphoguanosine)-ribonucleoside in mRNA + diphosphate</text>
        <dbReference type="Rhea" id="RHEA:67012"/>
        <dbReference type="Rhea" id="RHEA-COMP:17165"/>
        <dbReference type="Rhea" id="RHEA-COMP:17166"/>
        <dbReference type="ChEBI" id="CHEBI:15378"/>
        <dbReference type="ChEBI" id="CHEBI:33019"/>
        <dbReference type="ChEBI" id="CHEBI:37565"/>
        <dbReference type="ChEBI" id="CHEBI:167616"/>
        <dbReference type="ChEBI" id="CHEBI:167617"/>
        <dbReference type="EC" id="2.7.7.50"/>
    </reaction>
    <physiologicalReaction direction="left-to-right" evidence="10">
        <dbReference type="Rhea" id="RHEA:67013"/>
    </physiologicalReaction>
</comment>
<evidence type="ECO:0000313" key="14">
    <source>
        <dbReference type="Proteomes" id="UP001201812"/>
    </source>
</evidence>
<evidence type="ECO:0000256" key="8">
    <source>
        <dbReference type="ARBA" id="ARBA00023134"/>
    </source>
</evidence>
<dbReference type="FunFam" id="2.40.50.140:FF:000291">
    <property type="entry name" value="mRNA-capping enzyme"/>
    <property type="match status" value="1"/>
</dbReference>
<evidence type="ECO:0000256" key="9">
    <source>
        <dbReference type="ARBA" id="ARBA00023242"/>
    </source>
</evidence>
<keyword evidence="14" id="KW-1185">Reference proteome</keyword>
<dbReference type="Pfam" id="PF01331">
    <property type="entry name" value="mRNA_cap_enzyme"/>
    <property type="match status" value="1"/>
</dbReference>
<dbReference type="PANTHER" id="PTHR10367">
    <property type="entry name" value="MRNA-CAPPING ENZYME"/>
    <property type="match status" value="1"/>
</dbReference>
<evidence type="ECO:0000256" key="3">
    <source>
        <dbReference type="ARBA" id="ARBA00022664"/>
    </source>
</evidence>
<dbReference type="Gene3D" id="2.40.50.140">
    <property type="entry name" value="Nucleic acid-binding proteins"/>
    <property type="match status" value="1"/>
</dbReference>
<keyword evidence="3" id="KW-0507">mRNA processing</keyword>
<keyword evidence="6" id="KW-0547">Nucleotide-binding</keyword>
<dbReference type="GO" id="GO:0006370">
    <property type="term" value="P:7-methylguanosine mRNA capping"/>
    <property type="evidence" value="ECO:0007669"/>
    <property type="project" value="UniProtKB-KW"/>
</dbReference>
<evidence type="ECO:0000256" key="4">
    <source>
        <dbReference type="ARBA" id="ARBA00022679"/>
    </source>
</evidence>
<comment type="subcellular location">
    <subcellularLocation>
        <location evidence="1">Nucleus</location>
    </subcellularLocation>
</comment>
<dbReference type="GO" id="GO:0005525">
    <property type="term" value="F:GTP binding"/>
    <property type="evidence" value="ECO:0007669"/>
    <property type="project" value="UniProtKB-KW"/>
</dbReference>
<keyword evidence="4" id="KW-0808">Transferase</keyword>
<dbReference type="InterPro" id="IPR001339">
    <property type="entry name" value="mRNA_cap_enzyme_adenylation"/>
</dbReference>
<gene>
    <name evidence="13" type="ORF">DdX_12510</name>
</gene>
<dbReference type="SUPFAM" id="SSF50249">
    <property type="entry name" value="Nucleic acid-binding proteins"/>
    <property type="match status" value="1"/>
</dbReference>
<evidence type="ECO:0000256" key="2">
    <source>
        <dbReference type="ARBA" id="ARBA00012475"/>
    </source>
</evidence>
<keyword evidence="8" id="KW-0342">GTP-binding</keyword>
<dbReference type="EC" id="2.7.7.50" evidence="2"/>